<feature type="transmembrane region" description="Helical" evidence="8">
    <location>
        <begin position="45"/>
        <end position="66"/>
    </location>
</feature>
<feature type="transmembrane region" description="Helical" evidence="8">
    <location>
        <begin position="157"/>
        <end position="176"/>
    </location>
</feature>
<comment type="subcellular location">
    <subcellularLocation>
        <location evidence="1 8">Cell membrane</location>
        <topology evidence="1 8">Multi-pass membrane protein</topology>
    </subcellularLocation>
</comment>
<accession>A0A380TRT4</accession>
<evidence type="ECO:0000256" key="3">
    <source>
        <dbReference type="ARBA" id="ARBA00022448"/>
    </source>
</evidence>
<evidence type="ECO:0000256" key="5">
    <source>
        <dbReference type="ARBA" id="ARBA00022692"/>
    </source>
</evidence>
<dbReference type="RefSeq" id="WP_115589808.1">
    <property type="nucleotide sequence ID" value="NZ_UFRN01000002.1"/>
</dbReference>
<keyword evidence="10" id="KW-1185">Reference proteome</keyword>
<protein>
    <recommendedName>
        <fullName evidence="8">Probable membrane transporter protein</fullName>
    </recommendedName>
</protein>
<keyword evidence="4 8" id="KW-1003">Cell membrane</keyword>
<feature type="transmembrane region" description="Helical" evidence="8">
    <location>
        <begin position="78"/>
        <end position="97"/>
    </location>
</feature>
<keyword evidence="6 8" id="KW-1133">Transmembrane helix</keyword>
<keyword evidence="5 8" id="KW-0812">Transmembrane</keyword>
<dbReference type="InterPro" id="IPR002781">
    <property type="entry name" value="TM_pro_TauE-like"/>
</dbReference>
<evidence type="ECO:0000256" key="7">
    <source>
        <dbReference type="ARBA" id="ARBA00023136"/>
    </source>
</evidence>
<proteinExistence type="inferred from homology"/>
<keyword evidence="7 8" id="KW-0472">Membrane</keyword>
<feature type="transmembrane region" description="Helical" evidence="8">
    <location>
        <begin position="103"/>
        <end position="120"/>
    </location>
</feature>
<comment type="similarity">
    <text evidence="2 8">Belongs to the 4-toluene sulfonate uptake permease (TSUP) (TC 2.A.102) family.</text>
</comment>
<evidence type="ECO:0000313" key="9">
    <source>
        <dbReference type="EMBL" id="SUT90925.1"/>
    </source>
</evidence>
<feature type="transmembrane region" description="Helical" evidence="8">
    <location>
        <begin position="188"/>
        <end position="210"/>
    </location>
</feature>
<organism evidence="9 10">
    <name type="scientific">Actinobacillus lignieresii</name>
    <dbReference type="NCBI Taxonomy" id="720"/>
    <lineage>
        <taxon>Bacteria</taxon>
        <taxon>Pseudomonadati</taxon>
        <taxon>Pseudomonadota</taxon>
        <taxon>Gammaproteobacteria</taxon>
        <taxon>Pasteurellales</taxon>
        <taxon>Pasteurellaceae</taxon>
        <taxon>Actinobacillus</taxon>
    </lineage>
</organism>
<keyword evidence="3" id="KW-0813">Transport</keyword>
<reference evidence="9 10" key="1">
    <citation type="submission" date="2018-06" db="EMBL/GenBank/DDBJ databases">
        <authorList>
            <consortium name="Pathogen Informatics"/>
            <person name="Doyle S."/>
        </authorList>
    </citation>
    <scope>NUCLEOTIDE SEQUENCE [LARGE SCALE GENOMIC DNA]</scope>
    <source>
        <strain evidence="9 10">NCTC4191</strain>
    </source>
</reference>
<evidence type="ECO:0000313" key="10">
    <source>
        <dbReference type="Proteomes" id="UP000254253"/>
    </source>
</evidence>
<dbReference type="GO" id="GO:0005886">
    <property type="term" value="C:plasma membrane"/>
    <property type="evidence" value="ECO:0007669"/>
    <property type="project" value="UniProtKB-SubCell"/>
</dbReference>
<evidence type="ECO:0000256" key="8">
    <source>
        <dbReference type="RuleBase" id="RU363041"/>
    </source>
</evidence>
<evidence type="ECO:0000256" key="4">
    <source>
        <dbReference type="ARBA" id="ARBA00022475"/>
    </source>
</evidence>
<evidence type="ECO:0000256" key="1">
    <source>
        <dbReference type="ARBA" id="ARBA00004651"/>
    </source>
</evidence>
<dbReference type="InterPro" id="IPR052017">
    <property type="entry name" value="TSUP"/>
</dbReference>
<name>A0A380TRT4_ACTLI</name>
<feature type="transmembrane region" description="Helical" evidence="8">
    <location>
        <begin position="132"/>
        <end position="151"/>
    </location>
</feature>
<evidence type="ECO:0000256" key="2">
    <source>
        <dbReference type="ARBA" id="ARBA00009142"/>
    </source>
</evidence>
<gene>
    <name evidence="9" type="primary">yfcA</name>
    <name evidence="9" type="ORF">NCTC4191_00412</name>
</gene>
<feature type="transmembrane region" description="Helical" evidence="8">
    <location>
        <begin position="230"/>
        <end position="248"/>
    </location>
</feature>
<feature type="transmembrane region" description="Helical" evidence="8">
    <location>
        <begin position="7"/>
        <end position="33"/>
    </location>
</feature>
<dbReference type="Pfam" id="PF01925">
    <property type="entry name" value="TauE"/>
    <property type="match status" value="1"/>
</dbReference>
<dbReference type="Proteomes" id="UP000254253">
    <property type="component" value="Unassembled WGS sequence"/>
</dbReference>
<evidence type="ECO:0000256" key="6">
    <source>
        <dbReference type="ARBA" id="ARBA00022989"/>
    </source>
</evidence>
<dbReference type="EMBL" id="UFRN01000002">
    <property type="protein sequence ID" value="SUT90925.1"/>
    <property type="molecule type" value="Genomic_DNA"/>
</dbReference>
<dbReference type="PANTHER" id="PTHR30269">
    <property type="entry name" value="TRANSMEMBRANE PROTEIN YFCA"/>
    <property type="match status" value="1"/>
</dbReference>
<sequence length="258" mass="27706">MELSFDVLAMLFTIATIAGFIDAIAGGGGLLTIPALLSAGIPPTMALGTNKLQACGGSFSASLYFVRQKAVNLRQISLLILLTFIGAACGTIFVQMIDVNSLKMLLPFLVLIIGVYFLFSPTVGDEDRKQRISFPLFAFSAATGIGFYDGMFGPATGSFFTLAFILLLGFNLPKAVAHAKVLNFTSNFASLIFFMLGGAILWKIGFIMMIGQFIGGTLGARMVVTKGKKLVRPMLVTMSFLIVIKMLYEQGFLSFLGI</sequence>
<dbReference type="AlphaFoldDB" id="A0A380TRT4"/>
<dbReference type="PANTHER" id="PTHR30269:SF0">
    <property type="entry name" value="MEMBRANE TRANSPORTER PROTEIN YFCA-RELATED"/>
    <property type="match status" value="1"/>
</dbReference>